<proteinExistence type="predicted"/>
<dbReference type="PROSITE" id="PS50293">
    <property type="entry name" value="TPR_REGION"/>
    <property type="match status" value="1"/>
</dbReference>
<dbReference type="Pfam" id="PF13181">
    <property type="entry name" value="TPR_8"/>
    <property type="match status" value="1"/>
</dbReference>
<name>A0A1Y2K1N4_9PROT</name>
<dbReference type="PANTHER" id="PTHR44809:SF1">
    <property type="entry name" value="PROTEIN O-MANNOSYL-TRANSFERASE TMTC1"/>
    <property type="match status" value="1"/>
</dbReference>
<protein>
    <submittedName>
        <fullName evidence="2">Putative tetratricopeptide repeat protein</fullName>
    </submittedName>
</protein>
<feature type="repeat" description="TPR" evidence="1">
    <location>
        <begin position="105"/>
        <end position="138"/>
    </location>
</feature>
<dbReference type="EMBL" id="LVJN01000020">
    <property type="protein sequence ID" value="OSM01882.1"/>
    <property type="molecule type" value="Genomic_DNA"/>
</dbReference>
<dbReference type="SUPFAM" id="SSF53756">
    <property type="entry name" value="UDP-Glycosyltransferase/glycogen phosphorylase"/>
    <property type="match status" value="1"/>
</dbReference>
<dbReference type="InterPro" id="IPR019734">
    <property type="entry name" value="TPR_rpt"/>
</dbReference>
<dbReference type="PANTHER" id="PTHR44809">
    <property type="match status" value="1"/>
</dbReference>
<organism evidence="2 3">
    <name type="scientific">Magnetofaba australis IT-1</name>
    <dbReference type="NCBI Taxonomy" id="1434232"/>
    <lineage>
        <taxon>Bacteria</taxon>
        <taxon>Pseudomonadati</taxon>
        <taxon>Pseudomonadota</taxon>
        <taxon>Magnetococcia</taxon>
        <taxon>Magnetococcales</taxon>
        <taxon>Magnetococcaceae</taxon>
        <taxon>Magnetofaba</taxon>
    </lineage>
</organism>
<dbReference type="InterPro" id="IPR011990">
    <property type="entry name" value="TPR-like_helical_dom_sf"/>
</dbReference>
<feature type="repeat" description="TPR" evidence="1">
    <location>
        <begin position="71"/>
        <end position="104"/>
    </location>
</feature>
<dbReference type="OrthoDB" id="9778733at2"/>
<dbReference type="Proteomes" id="UP000194003">
    <property type="component" value="Unassembled WGS sequence"/>
</dbReference>
<keyword evidence="1" id="KW-0802">TPR repeat</keyword>
<dbReference type="RefSeq" id="WP_085444390.1">
    <property type="nucleotide sequence ID" value="NZ_LVJN01000020.1"/>
</dbReference>
<dbReference type="Pfam" id="PF14559">
    <property type="entry name" value="TPR_19"/>
    <property type="match status" value="1"/>
</dbReference>
<dbReference type="SUPFAM" id="SSF48452">
    <property type="entry name" value="TPR-like"/>
    <property type="match status" value="1"/>
</dbReference>
<dbReference type="InterPro" id="IPR052943">
    <property type="entry name" value="TMTC_O-mannosyl-trnsfr"/>
</dbReference>
<dbReference type="AlphaFoldDB" id="A0A1Y2K1N4"/>
<feature type="repeat" description="TPR" evidence="1">
    <location>
        <begin position="139"/>
        <end position="172"/>
    </location>
</feature>
<accession>A0A1Y2K1N4</accession>
<dbReference type="PROSITE" id="PS50005">
    <property type="entry name" value="TPR"/>
    <property type="match status" value="3"/>
</dbReference>
<dbReference type="Gene3D" id="1.25.40.10">
    <property type="entry name" value="Tetratricopeptide repeat domain"/>
    <property type="match status" value="2"/>
</dbReference>
<evidence type="ECO:0000313" key="2">
    <source>
        <dbReference type="EMBL" id="OSM01882.1"/>
    </source>
</evidence>
<reference evidence="2 3" key="1">
    <citation type="journal article" date="2016" name="BMC Genomics">
        <title>Combined genomic and structural analyses of a cultured magnetotactic bacterium reveals its niche adaptation to a dynamic environment.</title>
        <authorList>
            <person name="Araujo A.C."/>
            <person name="Morillo V."/>
            <person name="Cypriano J."/>
            <person name="Teixeira L.C."/>
            <person name="Leao P."/>
            <person name="Lyra S."/>
            <person name="Almeida L.G."/>
            <person name="Bazylinski D.A."/>
            <person name="Vasconcellos A.T."/>
            <person name="Abreu F."/>
            <person name="Lins U."/>
        </authorList>
    </citation>
    <scope>NUCLEOTIDE SEQUENCE [LARGE SCALE GENOMIC DNA]</scope>
    <source>
        <strain evidence="2 3">IT-1</strain>
    </source>
</reference>
<dbReference type="Pfam" id="PF13432">
    <property type="entry name" value="TPR_16"/>
    <property type="match status" value="1"/>
</dbReference>
<comment type="caution">
    <text evidence="2">The sequence shown here is derived from an EMBL/GenBank/DDBJ whole genome shotgun (WGS) entry which is preliminary data.</text>
</comment>
<dbReference type="STRING" id="1434232.MAIT1_01937"/>
<gene>
    <name evidence="2" type="ORF">MAIT1_01937</name>
</gene>
<evidence type="ECO:0000313" key="3">
    <source>
        <dbReference type="Proteomes" id="UP000194003"/>
    </source>
</evidence>
<evidence type="ECO:0000256" key="1">
    <source>
        <dbReference type="PROSITE-ProRule" id="PRU00339"/>
    </source>
</evidence>
<sequence length="500" mass="55856">MDAQHLLQQAIAQQSAGQLDAALTLYDQLLQQQPEHADARYLAALAHIGQERHDAALPHLEQALSLRPQWIEARLSLGETLQHLGRSAEALEHYRDVCQQQPDNAIAQHRQGEAFMDLGENAAAANAFHRATQIDPNQAASWINLGLCLKSLKQFNEAASAFVRAINLEPRNPRAHVDFALTLLTVGLYEKGWLHYMWRFSFAQIAHSFARLPKSAQRWEGEDLHGKRIVVSCEQGYGDNIQFVRYLPMLKARNPAALALECPLPLLPLLQHSELEVDLYTIPSAVAQMCDGYDYAVPLLELPRLFETRVESIPGQCGYLTPVAESRQRWAERIDRDAFNIGVIWSGKGLHSNDPARWRSCELSDMAPWAELPTDGVRWHSLQTGVAHTEPPGIPGGPAFTDWAPLLSDFQETASAMLRMDLVISIDTAAAHLAGALEIPTWLLTPFAPDWRWGIDAADNPWYPTMRLFRQQAPGDWSAPAQEIRDALAQWLTQARPNGG</sequence>
<dbReference type="SMART" id="SM00028">
    <property type="entry name" value="TPR"/>
    <property type="match status" value="5"/>
</dbReference>
<keyword evidence="3" id="KW-1185">Reference proteome</keyword>
<dbReference type="Gene3D" id="3.40.50.2000">
    <property type="entry name" value="Glycogen Phosphorylase B"/>
    <property type="match status" value="1"/>
</dbReference>